<feature type="transmembrane region" description="Helical" evidence="1">
    <location>
        <begin position="254"/>
        <end position="275"/>
    </location>
</feature>
<feature type="transmembrane region" description="Helical" evidence="1">
    <location>
        <begin position="287"/>
        <end position="307"/>
    </location>
</feature>
<dbReference type="EMBL" id="JAJJPB010000022">
    <property type="protein sequence ID" value="MCC9296024.1"/>
    <property type="molecule type" value="Genomic_DNA"/>
</dbReference>
<proteinExistence type="predicted"/>
<evidence type="ECO:0008006" key="4">
    <source>
        <dbReference type="Google" id="ProtNLM"/>
    </source>
</evidence>
<sequence length="315" mass="36160">MYNWLIVILEIVTMVLLYNLIYITISHVRDVKFRKKVENGLNRLNSSDLRKDIQYVSKKKRSRYLQDLSLLIQQSGLNIKYKFITPVFVIVISCAISIIFFILSQKFINILVPSIFMALIGYKVPSVLLNILVGINSNKITKRIIDFINLLKNFCMVKNNISYAIASTGKYMKEPLQSICESFKYEVKHGIPPYTALENIKYRVDSNQYSLLIKNLQICSKHSNQYLEVLKKSEKLMMSFAKEQTLRKKEISRGVIGVAALVGMSALIFLMLIYMNPGLIEQLQTSTIGQIIVSINVFAYLVGILVVEKLARFDF</sequence>
<keyword evidence="1" id="KW-1133">Transmembrane helix</keyword>
<dbReference type="RefSeq" id="WP_179977674.1">
    <property type="nucleotide sequence ID" value="NZ_JAJJPB010000022.1"/>
</dbReference>
<evidence type="ECO:0000313" key="2">
    <source>
        <dbReference type="EMBL" id="MCC9296024.1"/>
    </source>
</evidence>
<evidence type="ECO:0000313" key="3">
    <source>
        <dbReference type="Proteomes" id="UP001165422"/>
    </source>
</evidence>
<feature type="transmembrane region" description="Helical" evidence="1">
    <location>
        <begin position="110"/>
        <end position="133"/>
    </location>
</feature>
<evidence type="ECO:0000256" key="1">
    <source>
        <dbReference type="SAM" id="Phobius"/>
    </source>
</evidence>
<feature type="transmembrane region" description="Helical" evidence="1">
    <location>
        <begin position="83"/>
        <end position="104"/>
    </location>
</feature>
<comment type="caution">
    <text evidence="2">The sequence shown here is derived from an EMBL/GenBank/DDBJ whole genome shotgun (WGS) entry which is preliminary data.</text>
</comment>
<keyword evidence="1" id="KW-0472">Membrane</keyword>
<dbReference type="PANTHER" id="PTHR35007:SF1">
    <property type="entry name" value="PILUS ASSEMBLY PROTEIN"/>
    <property type="match status" value="1"/>
</dbReference>
<dbReference type="Proteomes" id="UP001165422">
    <property type="component" value="Unassembled WGS sequence"/>
</dbReference>
<keyword evidence="3" id="KW-1185">Reference proteome</keyword>
<keyword evidence="1" id="KW-0812">Transmembrane</keyword>
<dbReference type="PANTHER" id="PTHR35007">
    <property type="entry name" value="INTEGRAL MEMBRANE PROTEIN-RELATED"/>
    <property type="match status" value="1"/>
</dbReference>
<reference evidence="2" key="1">
    <citation type="submission" date="2021-11" db="EMBL/GenBank/DDBJ databases">
        <authorList>
            <person name="Qingchun L."/>
            <person name="Dong Z."/>
            <person name="Zongwei Q."/>
            <person name="Jia Z."/>
            <person name="Duotao L."/>
        </authorList>
    </citation>
    <scope>NUCLEOTIDE SEQUENCE</scope>
    <source>
        <strain evidence="2">WLY-B-L2</strain>
    </source>
</reference>
<gene>
    <name evidence="2" type="ORF">LN736_14270</name>
</gene>
<feature type="transmembrane region" description="Helical" evidence="1">
    <location>
        <begin position="6"/>
        <end position="25"/>
    </location>
</feature>
<organism evidence="2 3">
    <name type="scientific">Clostridium aromativorans</name>
    <dbReference type="NCBI Taxonomy" id="2836848"/>
    <lineage>
        <taxon>Bacteria</taxon>
        <taxon>Bacillati</taxon>
        <taxon>Bacillota</taxon>
        <taxon>Clostridia</taxon>
        <taxon>Eubacteriales</taxon>
        <taxon>Clostridiaceae</taxon>
        <taxon>Clostridium</taxon>
    </lineage>
</organism>
<accession>A0ABS8NA43</accession>
<protein>
    <recommendedName>
        <fullName evidence="4">Type II secretion system protein GspF domain-containing protein</fullName>
    </recommendedName>
</protein>
<name>A0ABS8NA43_9CLOT</name>